<organism evidence="7 8">
    <name type="scientific">Sarcina ventriculi</name>
    <name type="common">Clostridium ventriculi</name>
    <dbReference type="NCBI Taxonomy" id="1267"/>
    <lineage>
        <taxon>Bacteria</taxon>
        <taxon>Bacillati</taxon>
        <taxon>Bacillota</taxon>
        <taxon>Clostridia</taxon>
        <taxon>Eubacteriales</taxon>
        <taxon>Clostridiaceae</taxon>
        <taxon>Sarcina</taxon>
    </lineage>
</organism>
<reference evidence="7 8" key="1">
    <citation type="submission" date="2015-09" db="EMBL/GenBank/DDBJ databases">
        <authorList>
            <consortium name="Pathogen Informatics"/>
            <person name="Wu L."/>
            <person name="Ma J."/>
        </authorList>
    </citation>
    <scope>NUCLEOTIDE SEQUENCE [LARGE SCALE GENOMIC DNA]</scope>
    <source>
        <strain evidence="7 8">2789STDY5834858</strain>
    </source>
</reference>
<feature type="transmembrane region" description="Helical" evidence="6">
    <location>
        <begin position="98"/>
        <end position="117"/>
    </location>
</feature>
<dbReference type="RefSeq" id="WP_055256997.1">
    <property type="nucleotide sequence ID" value="NZ_CABIXL010000001.1"/>
</dbReference>
<evidence type="ECO:0000256" key="6">
    <source>
        <dbReference type="SAM" id="Phobius"/>
    </source>
</evidence>
<dbReference type="InterPro" id="IPR010343">
    <property type="entry name" value="ArAE_1"/>
</dbReference>
<evidence type="ECO:0000256" key="2">
    <source>
        <dbReference type="ARBA" id="ARBA00022475"/>
    </source>
</evidence>
<keyword evidence="8" id="KW-1185">Reference proteome</keyword>
<dbReference type="Proteomes" id="UP000095488">
    <property type="component" value="Unassembled WGS sequence"/>
</dbReference>
<comment type="subcellular location">
    <subcellularLocation>
        <location evidence="1">Cell membrane</location>
        <topology evidence="1">Multi-pass membrane protein</topology>
    </subcellularLocation>
</comment>
<protein>
    <submittedName>
        <fullName evidence="7">Predicted membrane protein</fullName>
    </submittedName>
</protein>
<evidence type="ECO:0000313" key="7">
    <source>
        <dbReference type="EMBL" id="CUN42504.1"/>
    </source>
</evidence>
<name>A0ABP2AM79_SARVE</name>
<evidence type="ECO:0000256" key="1">
    <source>
        <dbReference type="ARBA" id="ARBA00004651"/>
    </source>
</evidence>
<accession>A0ABP2AM79</accession>
<dbReference type="EMBL" id="CYZR01000001">
    <property type="protein sequence ID" value="CUN42504.1"/>
    <property type="molecule type" value="Genomic_DNA"/>
</dbReference>
<feature type="transmembrane region" description="Helical" evidence="6">
    <location>
        <begin position="129"/>
        <end position="147"/>
    </location>
</feature>
<keyword evidence="5 6" id="KW-0472">Membrane</keyword>
<comment type="caution">
    <text evidence="7">The sequence shown here is derived from an EMBL/GenBank/DDBJ whole genome shotgun (WGS) entry which is preliminary data.</text>
</comment>
<evidence type="ECO:0000256" key="5">
    <source>
        <dbReference type="ARBA" id="ARBA00023136"/>
    </source>
</evidence>
<evidence type="ECO:0000313" key="8">
    <source>
        <dbReference type="Proteomes" id="UP000095488"/>
    </source>
</evidence>
<feature type="transmembrane region" description="Helical" evidence="6">
    <location>
        <begin position="15"/>
        <end position="41"/>
    </location>
</feature>
<evidence type="ECO:0000256" key="4">
    <source>
        <dbReference type="ARBA" id="ARBA00022989"/>
    </source>
</evidence>
<gene>
    <name evidence="7" type="ORF">ERS852473_00085</name>
</gene>
<dbReference type="Pfam" id="PF06081">
    <property type="entry name" value="ArAE_1"/>
    <property type="match status" value="1"/>
</dbReference>
<keyword evidence="3 6" id="KW-0812">Transmembrane</keyword>
<proteinExistence type="predicted"/>
<sequence>MNLPKIGMRTIKTGIAAFICALIGYTGIINNSFFAIGACVVSMQNTIKDSYDAGFNRIKGTILGGIFGFLMVYIFDHNILIASIGLVLAIYVCNILKLQSSILVCAITYSSIAYTISTQNPFSYSFHRTLDTTLGVVIGVLINYTIYKPNLLNDILSNIERLRDLSFHLVRNSLLSKNIDLDDYENKLSSLISIINKHDAEFYSDKNIGEYFEFEKIIMEFKEIKIHLYCLEKLKGNFTISKENLHYLNSIFGPEITNNFKALEDAPSNNLELSSVYNYHLNEILHSLEDINNWILIHSKKKLVL</sequence>
<keyword evidence="4 6" id="KW-1133">Transmembrane helix</keyword>
<keyword evidence="2" id="KW-1003">Cell membrane</keyword>
<feature type="transmembrane region" description="Helical" evidence="6">
    <location>
        <begin position="62"/>
        <end position="92"/>
    </location>
</feature>
<evidence type="ECO:0000256" key="3">
    <source>
        <dbReference type="ARBA" id="ARBA00022692"/>
    </source>
</evidence>